<keyword evidence="2" id="KW-1185">Reference proteome</keyword>
<gene>
    <name evidence="1" type="ORF">P8V03_03460</name>
</gene>
<dbReference type="Proteomes" id="UP001281656">
    <property type="component" value="Unassembled WGS sequence"/>
</dbReference>
<sequence length="80" mass="9253">MSEYRMDIVGTIELADYSSIYDYIAIVNNTDNLTISIEDVENESINIICNMLEKSNFKIDLNKDYDTKKCFIKASRDINT</sequence>
<accession>A0ABU4JPY5</accession>
<dbReference type="EMBL" id="JARUJP010000002">
    <property type="protein sequence ID" value="MDW8800209.1"/>
    <property type="molecule type" value="Genomic_DNA"/>
</dbReference>
<evidence type="ECO:0000313" key="2">
    <source>
        <dbReference type="Proteomes" id="UP001281656"/>
    </source>
</evidence>
<proteinExistence type="predicted"/>
<name>A0ABU4JPY5_9CLOT</name>
<dbReference type="RefSeq" id="WP_261671240.1">
    <property type="nucleotide sequence ID" value="NZ_JARUJP010000002.1"/>
</dbReference>
<reference evidence="1 2" key="1">
    <citation type="submission" date="2023-04" db="EMBL/GenBank/DDBJ databases">
        <title>Clostridium tannerae sp. nov., isolated from the fecal material of an alpaca.</title>
        <authorList>
            <person name="Miller S."/>
            <person name="Hendry M."/>
            <person name="King J."/>
            <person name="Sankaranarayanan K."/>
            <person name="Lawson P.A."/>
        </authorList>
    </citation>
    <scope>NUCLEOTIDE SEQUENCE [LARGE SCALE GENOMIC DNA]</scope>
    <source>
        <strain evidence="1 2">A1-XYC3</strain>
    </source>
</reference>
<evidence type="ECO:0000313" key="1">
    <source>
        <dbReference type="EMBL" id="MDW8800209.1"/>
    </source>
</evidence>
<comment type="caution">
    <text evidence="1">The sequence shown here is derived from an EMBL/GenBank/DDBJ whole genome shotgun (WGS) entry which is preliminary data.</text>
</comment>
<organism evidence="1 2">
    <name type="scientific">Clostridium tanneri</name>
    <dbReference type="NCBI Taxonomy" id="3037988"/>
    <lineage>
        <taxon>Bacteria</taxon>
        <taxon>Bacillati</taxon>
        <taxon>Bacillota</taxon>
        <taxon>Clostridia</taxon>
        <taxon>Eubacteriales</taxon>
        <taxon>Clostridiaceae</taxon>
        <taxon>Clostridium</taxon>
    </lineage>
</organism>
<protein>
    <submittedName>
        <fullName evidence="1">Uncharacterized protein</fullName>
    </submittedName>
</protein>